<dbReference type="PANTHER" id="PTHR10204:SF34">
    <property type="entry name" value="NAD(P)H DEHYDROGENASE [QUINONE] 1 ISOFORM 1"/>
    <property type="match status" value="1"/>
</dbReference>
<dbReference type="GO" id="GO:0005829">
    <property type="term" value="C:cytosol"/>
    <property type="evidence" value="ECO:0007669"/>
    <property type="project" value="TreeGrafter"/>
</dbReference>
<dbReference type="EMBL" id="MHWT01000012">
    <property type="protein sequence ID" value="OHB12721.1"/>
    <property type="molecule type" value="Genomic_DNA"/>
</dbReference>
<dbReference type="AlphaFoldDB" id="A0A1G2UTJ9"/>
<dbReference type="PANTHER" id="PTHR10204">
    <property type="entry name" value="NAD P H OXIDOREDUCTASE-RELATED"/>
    <property type="match status" value="1"/>
</dbReference>
<protein>
    <recommendedName>
        <fullName evidence="3">Flavodoxin-like fold domain-containing protein</fullName>
    </recommendedName>
</protein>
<dbReference type="InterPro" id="IPR003680">
    <property type="entry name" value="Flavodoxin_fold"/>
</dbReference>
<evidence type="ECO:0000313" key="4">
    <source>
        <dbReference type="EMBL" id="OHB12721.1"/>
    </source>
</evidence>
<evidence type="ECO:0000313" key="5">
    <source>
        <dbReference type="Proteomes" id="UP000176558"/>
    </source>
</evidence>
<evidence type="ECO:0000256" key="1">
    <source>
        <dbReference type="ARBA" id="ARBA00006252"/>
    </source>
</evidence>
<evidence type="ECO:0000256" key="2">
    <source>
        <dbReference type="ARBA" id="ARBA00023002"/>
    </source>
</evidence>
<dbReference type="Gene3D" id="3.40.50.360">
    <property type="match status" value="1"/>
</dbReference>
<dbReference type="Proteomes" id="UP000176558">
    <property type="component" value="Unassembled WGS sequence"/>
</dbReference>
<comment type="similarity">
    <text evidence="1">Belongs to the NAD(P)H dehydrogenase (quinone) family.</text>
</comment>
<evidence type="ECO:0000259" key="3">
    <source>
        <dbReference type="Pfam" id="PF02525"/>
    </source>
</evidence>
<feature type="domain" description="Flavodoxin-like fold" evidence="3">
    <location>
        <begin position="4"/>
        <end position="159"/>
    </location>
</feature>
<keyword evidence="2" id="KW-0560">Oxidoreductase</keyword>
<dbReference type="InterPro" id="IPR029039">
    <property type="entry name" value="Flavoprotein-like_sf"/>
</dbReference>
<accession>A0A1G2UTJ9</accession>
<sequence>MQSKKIFVLIGHPDTVSMCREFGSAYTQGARNSGHQVREINLGEMKFDPILHHGYRFIQELEPDLIKFQQDIKWCEHLVIIYPSWWSTMPALLKGLFDRAWLPGFAYKFLPSGIGWVRLLKGRTARVFVTSDSPPLMARFLFGDNTNEIQDGILWFAGFHTKMKKCGPMKKITPENRTKWVSQFYKWGEKVY</sequence>
<comment type="caution">
    <text evidence="4">The sequence shown here is derived from an EMBL/GenBank/DDBJ whole genome shotgun (WGS) entry which is preliminary data.</text>
</comment>
<name>A0A1G2UTJ9_9BACT</name>
<dbReference type="SUPFAM" id="SSF52218">
    <property type="entry name" value="Flavoproteins"/>
    <property type="match status" value="1"/>
</dbReference>
<reference evidence="4 5" key="1">
    <citation type="journal article" date="2016" name="Nat. Commun.">
        <title>Thousands of microbial genomes shed light on interconnected biogeochemical processes in an aquifer system.</title>
        <authorList>
            <person name="Anantharaman K."/>
            <person name="Brown C.T."/>
            <person name="Hug L.A."/>
            <person name="Sharon I."/>
            <person name="Castelle C.J."/>
            <person name="Probst A.J."/>
            <person name="Thomas B.C."/>
            <person name="Singh A."/>
            <person name="Wilkins M.J."/>
            <person name="Karaoz U."/>
            <person name="Brodie E.L."/>
            <person name="Williams K.H."/>
            <person name="Hubbard S.S."/>
            <person name="Banfield J.F."/>
        </authorList>
    </citation>
    <scope>NUCLEOTIDE SEQUENCE [LARGE SCALE GENOMIC DNA]</scope>
</reference>
<dbReference type="Pfam" id="PF02525">
    <property type="entry name" value="Flavodoxin_2"/>
    <property type="match status" value="1"/>
</dbReference>
<dbReference type="InterPro" id="IPR051545">
    <property type="entry name" value="NAD(P)H_dehydrogenase_qn"/>
</dbReference>
<gene>
    <name evidence="4" type="ORF">A3G99_01470</name>
</gene>
<dbReference type="GO" id="GO:0003955">
    <property type="term" value="F:NAD(P)H dehydrogenase (quinone) activity"/>
    <property type="evidence" value="ECO:0007669"/>
    <property type="project" value="TreeGrafter"/>
</dbReference>
<organism evidence="4 5">
    <name type="scientific">Candidatus Zambryskibacteria bacterium RIFCSPLOWO2_12_FULL_39_23</name>
    <dbReference type="NCBI Taxonomy" id="1802776"/>
    <lineage>
        <taxon>Bacteria</taxon>
        <taxon>Candidatus Zambryskiibacteriota</taxon>
    </lineage>
</organism>
<proteinExistence type="inferred from homology"/>